<dbReference type="Pfam" id="PF04214">
    <property type="entry name" value="DUF411"/>
    <property type="match status" value="1"/>
</dbReference>
<keyword evidence="2" id="KW-1185">Reference proteome</keyword>
<proteinExistence type="predicted"/>
<name>A0A840I5K8_9PROT</name>
<dbReference type="InterPro" id="IPR007332">
    <property type="entry name" value="DUF411"/>
</dbReference>
<dbReference type="AlphaFoldDB" id="A0A840I5K8"/>
<reference evidence="1 2" key="1">
    <citation type="submission" date="2020-08" db="EMBL/GenBank/DDBJ databases">
        <title>Genomic Encyclopedia of Type Strains, Phase IV (KMG-IV): sequencing the most valuable type-strain genomes for metagenomic binning, comparative biology and taxonomic classification.</title>
        <authorList>
            <person name="Goeker M."/>
        </authorList>
    </citation>
    <scope>NUCLEOTIDE SEQUENCE [LARGE SCALE GENOMIC DNA]</scope>
    <source>
        <strain evidence="1 2">DSM 102850</strain>
    </source>
</reference>
<organism evidence="1 2">
    <name type="scientific">Parvularcula dongshanensis</name>
    <dbReference type="NCBI Taxonomy" id="1173995"/>
    <lineage>
        <taxon>Bacteria</taxon>
        <taxon>Pseudomonadati</taxon>
        <taxon>Pseudomonadota</taxon>
        <taxon>Alphaproteobacteria</taxon>
        <taxon>Parvularculales</taxon>
        <taxon>Parvularculaceae</taxon>
        <taxon>Parvularcula</taxon>
    </lineage>
</organism>
<accession>A0A840I5K8</accession>
<evidence type="ECO:0008006" key="3">
    <source>
        <dbReference type="Google" id="ProtNLM"/>
    </source>
</evidence>
<dbReference type="Proteomes" id="UP000563524">
    <property type="component" value="Unassembled WGS sequence"/>
</dbReference>
<protein>
    <recommendedName>
        <fullName evidence="3">DUF411 domain-containing protein</fullName>
    </recommendedName>
</protein>
<gene>
    <name evidence="1" type="ORF">GGQ59_002786</name>
</gene>
<sequence>MLVHKTPWCGCCGEWAAYADEAGFDVRVVEHADLAPVRRRLCVPDDLASCHTAEVGGYVIEGHVPAPDIERLLSERPDGIGLALPGMVPNSPGMEVPDGPRPTYRTILFDGAGNRSVFAIHGSEGTP</sequence>
<dbReference type="EMBL" id="JACHOB010000007">
    <property type="protein sequence ID" value="MBB4660236.1"/>
    <property type="molecule type" value="Genomic_DNA"/>
</dbReference>
<evidence type="ECO:0000313" key="2">
    <source>
        <dbReference type="Proteomes" id="UP000563524"/>
    </source>
</evidence>
<comment type="caution">
    <text evidence="1">The sequence shown here is derived from an EMBL/GenBank/DDBJ whole genome shotgun (WGS) entry which is preliminary data.</text>
</comment>
<evidence type="ECO:0000313" key="1">
    <source>
        <dbReference type="EMBL" id="MBB4660236.1"/>
    </source>
</evidence>